<name>B8HPY0_CYAP4</name>
<dbReference type="HOGENOM" id="CLU_2600213_0_0_3"/>
<keyword evidence="2" id="KW-1133">Transmembrane helix</keyword>
<evidence type="ECO:0000256" key="1">
    <source>
        <dbReference type="SAM" id="MobiDB-lite"/>
    </source>
</evidence>
<keyword evidence="2" id="KW-0472">Membrane</keyword>
<feature type="transmembrane region" description="Helical" evidence="2">
    <location>
        <begin position="36"/>
        <end position="58"/>
    </location>
</feature>
<dbReference type="EMBL" id="CP001344">
    <property type="protein sequence ID" value="ACL45689.1"/>
    <property type="molecule type" value="Genomic_DNA"/>
</dbReference>
<sequence length="79" mass="8157">MATLDFPTPAQQIEIPTSPMFGLSPVSLTLTPDPGAAAILAILMVTIAASLMAIGGNYRTVNKPSFSKPRPEGLGTTAE</sequence>
<dbReference type="STRING" id="395961.Cyan7425_3365"/>
<protein>
    <submittedName>
        <fullName evidence="3">Uncharacterized protein</fullName>
    </submittedName>
</protein>
<reference evidence="3" key="1">
    <citation type="submission" date="2009-01" db="EMBL/GenBank/DDBJ databases">
        <title>Complete sequence of chromosome Cyanothece sp. PCC 7425.</title>
        <authorList>
            <consortium name="US DOE Joint Genome Institute"/>
            <person name="Lucas S."/>
            <person name="Copeland A."/>
            <person name="Lapidus A."/>
            <person name="Glavina del Rio T."/>
            <person name="Dalin E."/>
            <person name="Tice H."/>
            <person name="Bruce D."/>
            <person name="Goodwin L."/>
            <person name="Pitluck S."/>
            <person name="Sims D."/>
            <person name="Meineke L."/>
            <person name="Brettin T."/>
            <person name="Detter J.C."/>
            <person name="Han C."/>
            <person name="Larimer F."/>
            <person name="Land M."/>
            <person name="Hauser L."/>
            <person name="Kyrpides N."/>
            <person name="Ovchinnikova G."/>
            <person name="Liberton M."/>
            <person name="Stoeckel J."/>
            <person name="Banerjee A."/>
            <person name="Singh A."/>
            <person name="Page L."/>
            <person name="Sato H."/>
            <person name="Zhao L."/>
            <person name="Sherman L."/>
            <person name="Pakrasi H."/>
            <person name="Richardson P."/>
        </authorList>
    </citation>
    <scope>NUCLEOTIDE SEQUENCE</scope>
    <source>
        <strain evidence="3">PCC 7425</strain>
    </source>
</reference>
<accession>B8HPY0</accession>
<organism evidence="3">
    <name type="scientific">Cyanothece sp. (strain PCC 7425 / ATCC 29141)</name>
    <dbReference type="NCBI Taxonomy" id="395961"/>
    <lineage>
        <taxon>Bacteria</taxon>
        <taxon>Bacillati</taxon>
        <taxon>Cyanobacteriota</taxon>
        <taxon>Cyanophyceae</taxon>
        <taxon>Gomontiellales</taxon>
        <taxon>Cyanothecaceae</taxon>
        <taxon>Cyanothece</taxon>
    </lineage>
</organism>
<evidence type="ECO:0000313" key="3">
    <source>
        <dbReference type="EMBL" id="ACL45689.1"/>
    </source>
</evidence>
<proteinExistence type="predicted"/>
<keyword evidence="2" id="KW-0812">Transmembrane</keyword>
<feature type="region of interest" description="Disordered" evidence="1">
    <location>
        <begin position="60"/>
        <end position="79"/>
    </location>
</feature>
<evidence type="ECO:0000256" key="2">
    <source>
        <dbReference type="SAM" id="Phobius"/>
    </source>
</evidence>
<dbReference type="KEGG" id="cyn:Cyan7425_3365"/>
<gene>
    <name evidence="3" type="ordered locus">Cyan7425_3365</name>
</gene>
<dbReference type="AlphaFoldDB" id="B8HPY0"/>